<organism evidence="5 6">
    <name type="scientific">Agrobacterium rubi TR3 = NBRC 13261</name>
    <dbReference type="NCBI Taxonomy" id="1368415"/>
    <lineage>
        <taxon>Bacteria</taxon>
        <taxon>Pseudomonadati</taxon>
        <taxon>Pseudomonadota</taxon>
        <taxon>Alphaproteobacteria</taxon>
        <taxon>Hyphomicrobiales</taxon>
        <taxon>Rhizobiaceae</taxon>
        <taxon>Rhizobium/Agrobacterium group</taxon>
        <taxon>Agrobacterium</taxon>
    </lineage>
</organism>
<dbReference type="GO" id="GO:1903805">
    <property type="term" value="P:L-valine import across plasma membrane"/>
    <property type="evidence" value="ECO:0007669"/>
    <property type="project" value="TreeGrafter"/>
</dbReference>
<dbReference type="SMART" id="SM00382">
    <property type="entry name" value="AAA"/>
    <property type="match status" value="1"/>
</dbReference>
<gene>
    <name evidence="5" type="ORF">RRU01S_07_04230</name>
</gene>
<dbReference type="GO" id="GO:0005304">
    <property type="term" value="F:L-valine transmembrane transporter activity"/>
    <property type="evidence" value="ECO:0007669"/>
    <property type="project" value="TreeGrafter"/>
</dbReference>
<dbReference type="AlphaFoldDB" id="A0A081CTA1"/>
<protein>
    <submittedName>
        <fullName evidence="5">Putative ABC transporter ATP-binding protein</fullName>
    </submittedName>
</protein>
<sequence>MGLLSAENVSVAFAGLKALSSVTLDITPGHISGLIGPNGAGKTTLVNVLTGFQAPTEGAINLDGSPLSGLKPHMVRRRGIARTFQGGRLFRDLAVIDNLEVTGVGLGMSRRAAVAEAQAMLDWMGIGALGSRIAGTLPYTDERRVAIGRALMGRPSYILLDEPAAGMSSHEAKDLSALIKRIARDLGCGVLIIEHNVGLVLGLCDHIVVLDSGAVIEEGTPAAIRGSEKVRHAYMGTAADTDLPVVEALQ</sequence>
<evidence type="ECO:0000256" key="2">
    <source>
        <dbReference type="ARBA" id="ARBA00022741"/>
    </source>
</evidence>
<evidence type="ECO:0000256" key="3">
    <source>
        <dbReference type="ARBA" id="ARBA00022840"/>
    </source>
</evidence>
<dbReference type="InterPro" id="IPR027417">
    <property type="entry name" value="P-loop_NTPase"/>
</dbReference>
<dbReference type="InterPro" id="IPR051120">
    <property type="entry name" value="ABC_AA/LPS_Transport"/>
</dbReference>
<dbReference type="GO" id="GO:0015808">
    <property type="term" value="P:L-alanine transport"/>
    <property type="evidence" value="ECO:0007669"/>
    <property type="project" value="TreeGrafter"/>
</dbReference>
<dbReference type="GO" id="GO:1903806">
    <property type="term" value="P:L-isoleucine import across plasma membrane"/>
    <property type="evidence" value="ECO:0007669"/>
    <property type="project" value="TreeGrafter"/>
</dbReference>
<dbReference type="PANTHER" id="PTHR45772:SF7">
    <property type="entry name" value="AMINO ACID ABC TRANSPORTER ATP-BINDING PROTEIN"/>
    <property type="match status" value="1"/>
</dbReference>
<reference evidence="5 6" key="1">
    <citation type="submission" date="2014-08" db="EMBL/GenBank/DDBJ databases">
        <title>Whole genome shotgun sequence of Rhizobium rubi NBRC 13261.</title>
        <authorList>
            <person name="Katano-Makiyama Y."/>
            <person name="Hosoyama A."/>
            <person name="Hashimoto M."/>
            <person name="Hosoyama Y."/>
            <person name="Noguchi M."/>
            <person name="Tsuchikane K."/>
            <person name="Uohara A."/>
            <person name="Ohji S."/>
            <person name="Ichikawa N."/>
            <person name="Kimura A."/>
            <person name="Yamazoe A."/>
            <person name="Fujita N."/>
        </authorList>
    </citation>
    <scope>NUCLEOTIDE SEQUENCE [LARGE SCALE GENOMIC DNA]</scope>
    <source>
        <strain evidence="5 6">NBRC 13261</strain>
    </source>
</reference>
<dbReference type="InterPro" id="IPR003593">
    <property type="entry name" value="AAA+_ATPase"/>
</dbReference>
<dbReference type="eggNOG" id="COG0411">
    <property type="taxonomic scope" value="Bacteria"/>
</dbReference>
<evidence type="ECO:0000259" key="4">
    <source>
        <dbReference type="PROSITE" id="PS50893"/>
    </source>
</evidence>
<keyword evidence="1" id="KW-0813">Transport</keyword>
<proteinExistence type="predicted"/>
<comment type="caution">
    <text evidence="5">The sequence shown here is derived from an EMBL/GenBank/DDBJ whole genome shotgun (WGS) entry which is preliminary data.</text>
</comment>
<dbReference type="GO" id="GO:0005524">
    <property type="term" value="F:ATP binding"/>
    <property type="evidence" value="ECO:0007669"/>
    <property type="project" value="UniProtKB-KW"/>
</dbReference>
<dbReference type="GO" id="GO:0016887">
    <property type="term" value="F:ATP hydrolysis activity"/>
    <property type="evidence" value="ECO:0007669"/>
    <property type="project" value="InterPro"/>
</dbReference>
<dbReference type="GO" id="GO:0015192">
    <property type="term" value="F:L-phenylalanine transmembrane transporter activity"/>
    <property type="evidence" value="ECO:0007669"/>
    <property type="project" value="TreeGrafter"/>
</dbReference>
<keyword evidence="2" id="KW-0547">Nucleotide-binding</keyword>
<keyword evidence="3 5" id="KW-0067">ATP-binding</keyword>
<dbReference type="GO" id="GO:0042941">
    <property type="term" value="P:D-alanine transmembrane transport"/>
    <property type="evidence" value="ECO:0007669"/>
    <property type="project" value="TreeGrafter"/>
</dbReference>
<evidence type="ECO:0000256" key="1">
    <source>
        <dbReference type="ARBA" id="ARBA00022448"/>
    </source>
</evidence>
<dbReference type="Gene3D" id="3.40.50.300">
    <property type="entry name" value="P-loop containing nucleotide triphosphate hydrolases"/>
    <property type="match status" value="1"/>
</dbReference>
<accession>A0A081CTA1</accession>
<dbReference type="PANTHER" id="PTHR45772">
    <property type="entry name" value="CONSERVED COMPONENT OF ABC TRANSPORTER FOR NATURAL AMINO ACIDS-RELATED"/>
    <property type="match status" value="1"/>
</dbReference>
<dbReference type="EMBL" id="BBJU01000007">
    <property type="protein sequence ID" value="GAK69897.1"/>
    <property type="molecule type" value="Genomic_DNA"/>
</dbReference>
<dbReference type="SUPFAM" id="SSF52540">
    <property type="entry name" value="P-loop containing nucleoside triphosphate hydrolases"/>
    <property type="match status" value="1"/>
</dbReference>
<dbReference type="GO" id="GO:0005886">
    <property type="term" value="C:plasma membrane"/>
    <property type="evidence" value="ECO:0007669"/>
    <property type="project" value="TreeGrafter"/>
</dbReference>
<dbReference type="CDD" id="cd03219">
    <property type="entry name" value="ABC_Mj1267_LivG_branched"/>
    <property type="match status" value="1"/>
</dbReference>
<dbReference type="PROSITE" id="PS50893">
    <property type="entry name" value="ABC_TRANSPORTER_2"/>
    <property type="match status" value="1"/>
</dbReference>
<dbReference type="GO" id="GO:0015188">
    <property type="term" value="F:L-isoleucine transmembrane transporter activity"/>
    <property type="evidence" value="ECO:0007669"/>
    <property type="project" value="TreeGrafter"/>
</dbReference>
<name>A0A081CTA1_9HYPH</name>
<evidence type="ECO:0000313" key="5">
    <source>
        <dbReference type="EMBL" id="GAK69897.1"/>
    </source>
</evidence>
<dbReference type="Pfam" id="PF00005">
    <property type="entry name" value="ABC_tran"/>
    <property type="match status" value="1"/>
</dbReference>
<feature type="domain" description="ABC transporter" evidence="4">
    <location>
        <begin position="4"/>
        <end position="237"/>
    </location>
</feature>
<dbReference type="Proteomes" id="UP000028701">
    <property type="component" value="Unassembled WGS sequence"/>
</dbReference>
<dbReference type="RefSeq" id="WP_045229427.1">
    <property type="nucleotide sequence ID" value="NZ_BBJU01000007.1"/>
</dbReference>
<dbReference type="OrthoDB" id="9779872at2"/>
<dbReference type="InterPro" id="IPR003439">
    <property type="entry name" value="ABC_transporter-like_ATP-bd"/>
</dbReference>
<evidence type="ECO:0000313" key="6">
    <source>
        <dbReference type="Proteomes" id="UP000028701"/>
    </source>
</evidence>